<evidence type="ECO:0000313" key="2">
    <source>
        <dbReference type="Proteomes" id="UP001432209"/>
    </source>
</evidence>
<accession>A0ABZ2A424</accession>
<dbReference type="Proteomes" id="UP001432209">
    <property type="component" value="Chromosome"/>
</dbReference>
<sequence>MDRTWNRGLCWRCEDDGVPVLWLGPVQSAEAGDAPFFCCAPCVRRLEALVSAYNRRGDVVDENPVTSMLARTYGA</sequence>
<proteinExistence type="predicted"/>
<reference evidence="1" key="1">
    <citation type="submission" date="2022-10" db="EMBL/GenBank/DDBJ databases">
        <title>The complete genomes of actinobacterial strains from the NBC collection.</title>
        <authorList>
            <person name="Joergensen T.S."/>
            <person name="Alvarez Arevalo M."/>
            <person name="Sterndorff E.B."/>
            <person name="Faurdal D."/>
            <person name="Vuksanovic O."/>
            <person name="Mourched A.-S."/>
            <person name="Charusanti P."/>
            <person name="Shaw S."/>
            <person name="Blin K."/>
            <person name="Weber T."/>
        </authorList>
    </citation>
    <scope>NUCLEOTIDE SEQUENCE</scope>
    <source>
        <strain evidence="1">NBC_01432</strain>
    </source>
</reference>
<name>A0ABZ2A424_STRNV</name>
<organism evidence="1 2">
    <name type="scientific">Streptomyces niveus</name>
    <name type="common">Streptomyces spheroides</name>
    <dbReference type="NCBI Taxonomy" id="193462"/>
    <lineage>
        <taxon>Bacteria</taxon>
        <taxon>Bacillati</taxon>
        <taxon>Actinomycetota</taxon>
        <taxon>Actinomycetes</taxon>
        <taxon>Kitasatosporales</taxon>
        <taxon>Streptomycetaceae</taxon>
        <taxon>Streptomyces</taxon>
    </lineage>
</organism>
<dbReference type="EMBL" id="CP109495">
    <property type="protein sequence ID" value="WUX53458.1"/>
    <property type="molecule type" value="Genomic_DNA"/>
</dbReference>
<gene>
    <name evidence="1" type="ORF">OG442_18955</name>
</gene>
<protein>
    <recommendedName>
        <fullName evidence="3">DUF3499 domain-containing protein</fullName>
    </recommendedName>
</protein>
<keyword evidence="2" id="KW-1185">Reference proteome</keyword>
<evidence type="ECO:0008006" key="3">
    <source>
        <dbReference type="Google" id="ProtNLM"/>
    </source>
</evidence>
<evidence type="ECO:0000313" key="1">
    <source>
        <dbReference type="EMBL" id="WUX53458.1"/>
    </source>
</evidence>